<dbReference type="Pfam" id="PF09787">
    <property type="entry name" value="Golgin_A5"/>
    <property type="match status" value="1"/>
</dbReference>
<evidence type="ECO:0000256" key="9">
    <source>
        <dbReference type="SAM" id="Phobius"/>
    </source>
</evidence>
<feature type="region of interest" description="Disordered" evidence="8">
    <location>
        <begin position="93"/>
        <end position="113"/>
    </location>
</feature>
<organism evidence="10">
    <name type="scientific">Cuerna arida</name>
    <dbReference type="NCBI Taxonomy" id="1464854"/>
    <lineage>
        <taxon>Eukaryota</taxon>
        <taxon>Metazoa</taxon>
        <taxon>Ecdysozoa</taxon>
        <taxon>Arthropoda</taxon>
        <taxon>Hexapoda</taxon>
        <taxon>Insecta</taxon>
        <taxon>Pterygota</taxon>
        <taxon>Neoptera</taxon>
        <taxon>Paraneoptera</taxon>
        <taxon>Hemiptera</taxon>
        <taxon>Auchenorrhyncha</taxon>
        <taxon>Membracoidea</taxon>
        <taxon>Cicadellidae</taxon>
        <taxon>Cicadellinae</taxon>
        <taxon>Proconiini</taxon>
        <taxon>Cuerna</taxon>
    </lineage>
</organism>
<dbReference type="InterPro" id="IPR019177">
    <property type="entry name" value="Golgin_subfamily_A_member_5"/>
</dbReference>
<evidence type="ECO:0000256" key="8">
    <source>
        <dbReference type="SAM" id="MobiDB-lite"/>
    </source>
</evidence>
<evidence type="ECO:0000256" key="1">
    <source>
        <dbReference type="ARBA" id="ARBA00004409"/>
    </source>
</evidence>
<dbReference type="GO" id="GO:0031985">
    <property type="term" value="C:Golgi cisterna"/>
    <property type="evidence" value="ECO:0007669"/>
    <property type="project" value="TreeGrafter"/>
</dbReference>
<gene>
    <name evidence="10" type="ORF">g.35361</name>
</gene>
<dbReference type="GO" id="GO:0000301">
    <property type="term" value="P:retrograde transport, vesicle recycling within Golgi"/>
    <property type="evidence" value="ECO:0007669"/>
    <property type="project" value="TreeGrafter"/>
</dbReference>
<dbReference type="EMBL" id="GECZ01008882">
    <property type="protein sequence ID" value="JAS60887.1"/>
    <property type="molecule type" value="Transcribed_RNA"/>
</dbReference>
<keyword evidence="4" id="KW-0333">Golgi apparatus</keyword>
<evidence type="ECO:0000256" key="2">
    <source>
        <dbReference type="ARBA" id="ARBA00022692"/>
    </source>
</evidence>
<dbReference type="GO" id="GO:0007030">
    <property type="term" value="P:Golgi organization"/>
    <property type="evidence" value="ECO:0007669"/>
    <property type="project" value="InterPro"/>
</dbReference>
<evidence type="ECO:0000256" key="6">
    <source>
        <dbReference type="ARBA" id="ARBA00023136"/>
    </source>
</evidence>
<dbReference type="PANTHER" id="PTHR13815">
    <property type="entry name" value="GOLGIN-84"/>
    <property type="match status" value="1"/>
</dbReference>
<evidence type="ECO:0000313" key="10">
    <source>
        <dbReference type="EMBL" id="JAS60887.1"/>
    </source>
</evidence>
<proteinExistence type="predicted"/>
<sequence length="556" mass="63613">MSWISGFADKAEQLLIKIDQNAADKLQKKKTVIPVEETRLTEVTTDPSPVPRRQKLTPPPTPVKKSLPLVKSAPVMVNQSQEEDKLIEFLNDNSKPATETDGSKTDNAVEDNSQSQLEAEKQMLKNEVRVLNNELSLLLHRTRAAEKEAETLKAELSNAETVRLNLQDEMKTLVSQQSSLQHQHDTLIADKRQLEEQRESVTGEQVQGLQEQIQQLKEQNSSLTESLQAQERQYGRLESARQQQQLECDSLTQQLTQLRAELDQYRARAQRTLSDKEALISQLRASNSDASVEDSFQTELAQLREEREVLLGEHQETCVQLQATRSRLMEIEHTLEQVREVASHTQQELQDRVAHETHRRRIIEDDYRTQSQELRQVQEEWNVVRGQLTAKLRERETELNHLRGQLSARPASPPSLLPAGELEGRLSSLTRTLIQKQTALESATTERNQLRMQLEELEHKHREHLQLLHQARVISANDTDDAKAQVPSFMVESPFDTGVARRVKRAYSSLDAVSIRTGVFLRRYPLARILVIFYVILLHLLVLLVLCSRTPDNAQK</sequence>
<reference evidence="10" key="1">
    <citation type="submission" date="2015-11" db="EMBL/GenBank/DDBJ databases">
        <title>De novo transcriptome assembly of four potential Pierce s Disease insect vectors from Arizona vineyards.</title>
        <authorList>
            <person name="Tassone E.E."/>
        </authorList>
    </citation>
    <scope>NUCLEOTIDE SEQUENCE</scope>
</reference>
<protein>
    <submittedName>
        <fullName evidence="10">Uncharacterized protein</fullName>
    </submittedName>
</protein>
<evidence type="ECO:0000256" key="5">
    <source>
        <dbReference type="ARBA" id="ARBA00023054"/>
    </source>
</evidence>
<feature type="coiled-coil region" evidence="7">
    <location>
        <begin position="114"/>
        <end position="380"/>
    </location>
</feature>
<comment type="subcellular location">
    <subcellularLocation>
        <location evidence="1">Golgi apparatus membrane</location>
        <topology evidence="1">Single-pass type IV membrane protein</topology>
    </subcellularLocation>
</comment>
<keyword evidence="3 9" id="KW-1133">Transmembrane helix</keyword>
<feature type="transmembrane region" description="Helical" evidence="9">
    <location>
        <begin position="526"/>
        <end position="547"/>
    </location>
</feature>
<keyword evidence="2 9" id="KW-0812">Transmembrane</keyword>
<feature type="region of interest" description="Disordered" evidence="8">
    <location>
        <begin position="40"/>
        <end position="77"/>
    </location>
</feature>
<feature type="coiled-coil region" evidence="7">
    <location>
        <begin position="440"/>
        <end position="467"/>
    </location>
</feature>
<dbReference type="AlphaFoldDB" id="A0A1B6GEN0"/>
<accession>A0A1B6GEN0</accession>
<dbReference type="PANTHER" id="PTHR13815:SF7">
    <property type="entry name" value="GOLGIN SUBFAMILY A MEMBER 5"/>
    <property type="match status" value="1"/>
</dbReference>
<evidence type="ECO:0000256" key="7">
    <source>
        <dbReference type="SAM" id="Coils"/>
    </source>
</evidence>
<evidence type="ECO:0000256" key="4">
    <source>
        <dbReference type="ARBA" id="ARBA00023034"/>
    </source>
</evidence>
<keyword evidence="5 7" id="KW-0175">Coiled coil</keyword>
<dbReference type="GO" id="GO:0000139">
    <property type="term" value="C:Golgi membrane"/>
    <property type="evidence" value="ECO:0007669"/>
    <property type="project" value="UniProtKB-SubCell"/>
</dbReference>
<keyword evidence="6 9" id="KW-0472">Membrane</keyword>
<name>A0A1B6GEN0_9HEMI</name>
<evidence type="ECO:0000256" key="3">
    <source>
        <dbReference type="ARBA" id="ARBA00022989"/>
    </source>
</evidence>